<feature type="compositionally biased region" description="Basic and acidic residues" evidence="1">
    <location>
        <begin position="269"/>
        <end position="278"/>
    </location>
</feature>
<dbReference type="OrthoDB" id="2553626at2759"/>
<dbReference type="RefSeq" id="XP_007767259.1">
    <property type="nucleotide sequence ID" value="XM_007769069.1"/>
</dbReference>
<feature type="compositionally biased region" description="Low complexity" evidence="1">
    <location>
        <begin position="158"/>
        <end position="171"/>
    </location>
</feature>
<dbReference type="GeneID" id="19205138"/>
<dbReference type="AlphaFoldDB" id="A0A5M3MXN4"/>
<organism evidence="2 3">
    <name type="scientific">Coniophora puteana (strain RWD-64-598)</name>
    <name type="common">Brown rot fungus</name>
    <dbReference type="NCBI Taxonomy" id="741705"/>
    <lineage>
        <taxon>Eukaryota</taxon>
        <taxon>Fungi</taxon>
        <taxon>Dikarya</taxon>
        <taxon>Basidiomycota</taxon>
        <taxon>Agaricomycotina</taxon>
        <taxon>Agaricomycetes</taxon>
        <taxon>Agaricomycetidae</taxon>
        <taxon>Boletales</taxon>
        <taxon>Coniophorineae</taxon>
        <taxon>Coniophoraceae</taxon>
        <taxon>Coniophora</taxon>
    </lineage>
</organism>
<gene>
    <name evidence="2" type="ORF">CONPUDRAFT_164453</name>
</gene>
<feature type="region of interest" description="Disordered" evidence="1">
    <location>
        <begin position="116"/>
        <end position="343"/>
    </location>
</feature>
<dbReference type="KEGG" id="cput:CONPUDRAFT_164453"/>
<evidence type="ECO:0000256" key="1">
    <source>
        <dbReference type="SAM" id="MobiDB-lite"/>
    </source>
</evidence>
<comment type="caution">
    <text evidence="2">The sequence shown here is derived from an EMBL/GenBank/DDBJ whole genome shotgun (WGS) entry which is preliminary data.</text>
</comment>
<evidence type="ECO:0000313" key="2">
    <source>
        <dbReference type="EMBL" id="EIW83534.1"/>
    </source>
</evidence>
<sequence>MRPLSLHISALSNEEYDFYTTSFINLADVPDSDNPLKTTRYEDVHVGVREARGWMKGKYSDLRGSDIDAILKLFCPSMLSSNWLSGSQFFAALRIAVHLREGKAFDRELAFVQAHPKADNPKALPEASRVKKQPRTPRSSQPYLHARDASPDVIVIESSPSPSAAKAPHAPHAGEDHEDRASPTEPKAYDARPASTSPTLFPRTRRRMPPGSSPMPRELPKKRRGRQSNTDFRSMQPTQEQSFVNEGSSTTTQVSAAVPGAAHRNSRTHMKEGKEIMTDKPQSLPTDARRTISKPFIASNNSSKGMSKKRRRASSSSSSSSDSDFRPSSRPALEKRRGNHVKKPLVQMKWNGESDERCDACKKSGDQCWRVVERACNLCVQRKCACNLKKAMSGPRPRKVRL</sequence>
<proteinExistence type="predicted"/>
<dbReference type="Proteomes" id="UP000053558">
    <property type="component" value="Unassembled WGS sequence"/>
</dbReference>
<feature type="compositionally biased region" description="Basic and acidic residues" evidence="1">
    <location>
        <begin position="172"/>
        <end position="190"/>
    </location>
</feature>
<dbReference type="EMBL" id="JH711576">
    <property type="protein sequence ID" value="EIW83534.1"/>
    <property type="molecule type" value="Genomic_DNA"/>
</dbReference>
<protein>
    <submittedName>
        <fullName evidence="2">Uncharacterized protein</fullName>
    </submittedName>
</protein>
<evidence type="ECO:0000313" key="3">
    <source>
        <dbReference type="Proteomes" id="UP000053558"/>
    </source>
</evidence>
<keyword evidence="3" id="KW-1185">Reference proteome</keyword>
<feature type="compositionally biased region" description="Basic and acidic residues" evidence="1">
    <location>
        <begin position="323"/>
        <end position="336"/>
    </location>
</feature>
<name>A0A5M3MXN4_CONPW</name>
<feature type="compositionally biased region" description="Polar residues" evidence="1">
    <location>
        <begin position="227"/>
        <end position="255"/>
    </location>
</feature>
<accession>A0A5M3MXN4</accession>
<reference evidence="3" key="1">
    <citation type="journal article" date="2012" name="Science">
        <title>The Paleozoic origin of enzymatic lignin decomposition reconstructed from 31 fungal genomes.</title>
        <authorList>
            <person name="Floudas D."/>
            <person name="Binder M."/>
            <person name="Riley R."/>
            <person name="Barry K."/>
            <person name="Blanchette R.A."/>
            <person name="Henrissat B."/>
            <person name="Martinez A.T."/>
            <person name="Otillar R."/>
            <person name="Spatafora J.W."/>
            <person name="Yadav J.S."/>
            <person name="Aerts A."/>
            <person name="Benoit I."/>
            <person name="Boyd A."/>
            <person name="Carlson A."/>
            <person name="Copeland A."/>
            <person name="Coutinho P.M."/>
            <person name="de Vries R.P."/>
            <person name="Ferreira P."/>
            <person name="Findley K."/>
            <person name="Foster B."/>
            <person name="Gaskell J."/>
            <person name="Glotzer D."/>
            <person name="Gorecki P."/>
            <person name="Heitman J."/>
            <person name="Hesse C."/>
            <person name="Hori C."/>
            <person name="Igarashi K."/>
            <person name="Jurgens J.A."/>
            <person name="Kallen N."/>
            <person name="Kersten P."/>
            <person name="Kohler A."/>
            <person name="Kuees U."/>
            <person name="Kumar T.K.A."/>
            <person name="Kuo A."/>
            <person name="LaButti K."/>
            <person name="Larrondo L.F."/>
            <person name="Lindquist E."/>
            <person name="Ling A."/>
            <person name="Lombard V."/>
            <person name="Lucas S."/>
            <person name="Lundell T."/>
            <person name="Martin R."/>
            <person name="McLaughlin D.J."/>
            <person name="Morgenstern I."/>
            <person name="Morin E."/>
            <person name="Murat C."/>
            <person name="Nagy L.G."/>
            <person name="Nolan M."/>
            <person name="Ohm R.A."/>
            <person name="Patyshakuliyeva A."/>
            <person name="Rokas A."/>
            <person name="Ruiz-Duenas F.J."/>
            <person name="Sabat G."/>
            <person name="Salamov A."/>
            <person name="Samejima M."/>
            <person name="Schmutz J."/>
            <person name="Slot J.C."/>
            <person name="St John F."/>
            <person name="Stenlid J."/>
            <person name="Sun H."/>
            <person name="Sun S."/>
            <person name="Syed K."/>
            <person name="Tsang A."/>
            <person name="Wiebenga A."/>
            <person name="Young D."/>
            <person name="Pisabarro A."/>
            <person name="Eastwood D.C."/>
            <person name="Martin F."/>
            <person name="Cullen D."/>
            <person name="Grigoriev I.V."/>
            <person name="Hibbett D.S."/>
        </authorList>
    </citation>
    <scope>NUCLEOTIDE SEQUENCE [LARGE SCALE GENOMIC DNA]</scope>
    <source>
        <strain evidence="3">RWD-64-598 SS2</strain>
    </source>
</reference>